<feature type="domain" description="C2H2-type" evidence="10">
    <location>
        <begin position="37"/>
        <end position="69"/>
    </location>
</feature>
<dbReference type="Pfam" id="PF04082">
    <property type="entry name" value="Fungal_trans"/>
    <property type="match status" value="1"/>
</dbReference>
<dbReference type="PROSITE" id="PS00463">
    <property type="entry name" value="ZN2_CY6_FUNGAL_1"/>
    <property type="match status" value="1"/>
</dbReference>
<evidence type="ECO:0000256" key="4">
    <source>
        <dbReference type="ARBA" id="ARBA00023125"/>
    </source>
</evidence>
<comment type="caution">
    <text evidence="11">The sequence shown here is derived from an EMBL/GenBank/DDBJ whole genome shotgun (WGS) entry which is preliminary data.</text>
</comment>
<keyword evidence="7" id="KW-0863">Zinc-finger</keyword>
<dbReference type="EMBL" id="JBFTWV010000043">
    <property type="protein sequence ID" value="KAL2794586.1"/>
    <property type="molecule type" value="Genomic_DNA"/>
</dbReference>
<feature type="domain" description="C2H2-type" evidence="10">
    <location>
        <begin position="9"/>
        <end position="36"/>
    </location>
</feature>
<proteinExistence type="predicted"/>
<dbReference type="SMART" id="SM00355">
    <property type="entry name" value="ZnF_C2H2"/>
    <property type="match status" value="2"/>
</dbReference>
<organism evidence="11 12">
    <name type="scientific">Aspergillus keveii</name>
    <dbReference type="NCBI Taxonomy" id="714993"/>
    <lineage>
        <taxon>Eukaryota</taxon>
        <taxon>Fungi</taxon>
        <taxon>Dikarya</taxon>
        <taxon>Ascomycota</taxon>
        <taxon>Pezizomycotina</taxon>
        <taxon>Eurotiomycetes</taxon>
        <taxon>Eurotiomycetidae</taxon>
        <taxon>Eurotiales</taxon>
        <taxon>Aspergillaceae</taxon>
        <taxon>Aspergillus</taxon>
        <taxon>Aspergillus subgen. Nidulantes</taxon>
    </lineage>
</organism>
<keyword evidence="3" id="KW-0805">Transcription regulation</keyword>
<dbReference type="InterPro" id="IPR036236">
    <property type="entry name" value="Znf_C2H2_sf"/>
</dbReference>
<evidence type="ECO:0000256" key="2">
    <source>
        <dbReference type="ARBA" id="ARBA00022833"/>
    </source>
</evidence>
<dbReference type="PROSITE" id="PS50157">
    <property type="entry name" value="ZINC_FINGER_C2H2_2"/>
    <property type="match status" value="2"/>
</dbReference>
<dbReference type="SUPFAM" id="SSF57667">
    <property type="entry name" value="beta-beta-alpha zinc fingers"/>
    <property type="match status" value="1"/>
</dbReference>
<dbReference type="CDD" id="cd00067">
    <property type="entry name" value="GAL4"/>
    <property type="match status" value="1"/>
</dbReference>
<evidence type="ECO:0000259" key="9">
    <source>
        <dbReference type="PROSITE" id="PS50048"/>
    </source>
</evidence>
<evidence type="ECO:0000256" key="1">
    <source>
        <dbReference type="ARBA" id="ARBA00022723"/>
    </source>
</evidence>
<dbReference type="InterPro" id="IPR001138">
    <property type="entry name" value="Zn2Cys6_DnaBD"/>
</dbReference>
<dbReference type="InterPro" id="IPR013087">
    <property type="entry name" value="Znf_C2H2_type"/>
</dbReference>
<accession>A0ABR4G6F8</accession>
<dbReference type="SMART" id="SM00066">
    <property type="entry name" value="GAL4"/>
    <property type="match status" value="1"/>
</dbReference>
<gene>
    <name evidence="11" type="ORF">BJX66DRAFT_325237</name>
</gene>
<dbReference type="SUPFAM" id="SSF57701">
    <property type="entry name" value="Zn2/Cys6 DNA-binding domain"/>
    <property type="match status" value="1"/>
</dbReference>
<reference evidence="11 12" key="1">
    <citation type="submission" date="2024-07" db="EMBL/GenBank/DDBJ databases">
        <title>Section-level genome sequencing and comparative genomics of Aspergillus sections Usti and Cavernicolus.</title>
        <authorList>
            <consortium name="Lawrence Berkeley National Laboratory"/>
            <person name="Nybo J.L."/>
            <person name="Vesth T.C."/>
            <person name="Theobald S."/>
            <person name="Frisvad J.C."/>
            <person name="Larsen T.O."/>
            <person name="Kjaerboelling I."/>
            <person name="Rothschild-Mancinelli K."/>
            <person name="Lyhne E.K."/>
            <person name="Kogle M.E."/>
            <person name="Barry K."/>
            <person name="Clum A."/>
            <person name="Na H."/>
            <person name="Ledsgaard L."/>
            <person name="Lin J."/>
            <person name="Lipzen A."/>
            <person name="Kuo A."/>
            <person name="Riley R."/>
            <person name="Mondo S."/>
            <person name="Labutti K."/>
            <person name="Haridas S."/>
            <person name="Pangalinan J."/>
            <person name="Salamov A.A."/>
            <person name="Simmons B.A."/>
            <person name="Magnuson J.K."/>
            <person name="Chen J."/>
            <person name="Drula E."/>
            <person name="Henrissat B."/>
            <person name="Wiebenga A."/>
            <person name="Lubbers R.J."/>
            <person name="Gomes A.C."/>
            <person name="Makela M.R."/>
            <person name="Stajich J."/>
            <person name="Grigoriev I.V."/>
            <person name="Mortensen U.H."/>
            <person name="De Vries R.P."/>
            <person name="Baker S.E."/>
            <person name="Andersen M.R."/>
        </authorList>
    </citation>
    <scope>NUCLEOTIDE SEQUENCE [LARGE SCALE GENOMIC DNA]</scope>
    <source>
        <strain evidence="11 12">CBS 209.92</strain>
    </source>
</reference>
<evidence type="ECO:0000256" key="3">
    <source>
        <dbReference type="ARBA" id="ARBA00023015"/>
    </source>
</evidence>
<protein>
    <submittedName>
        <fullName evidence="11">Fungal-specific transcription factor domain-containing protein</fullName>
    </submittedName>
</protein>
<keyword evidence="4" id="KW-0238">DNA-binding</keyword>
<dbReference type="Gene3D" id="3.30.160.60">
    <property type="entry name" value="Classic Zinc Finger"/>
    <property type="match status" value="1"/>
</dbReference>
<dbReference type="Gene3D" id="4.10.240.10">
    <property type="entry name" value="Zn(2)-C6 fungal-type DNA-binding domain"/>
    <property type="match status" value="1"/>
</dbReference>
<feature type="domain" description="Zn(2)-C6 fungal-type" evidence="9">
    <location>
        <begin position="78"/>
        <end position="107"/>
    </location>
</feature>
<dbReference type="Proteomes" id="UP001610563">
    <property type="component" value="Unassembled WGS sequence"/>
</dbReference>
<feature type="region of interest" description="Disordered" evidence="8">
    <location>
        <begin position="256"/>
        <end position="295"/>
    </location>
</feature>
<dbReference type="InterPro" id="IPR036864">
    <property type="entry name" value="Zn2-C6_fun-type_DNA-bd_sf"/>
</dbReference>
<evidence type="ECO:0000313" key="11">
    <source>
        <dbReference type="EMBL" id="KAL2794586.1"/>
    </source>
</evidence>
<keyword evidence="2" id="KW-0862">Zinc</keyword>
<keyword evidence="5" id="KW-0804">Transcription</keyword>
<keyword evidence="12" id="KW-1185">Reference proteome</keyword>
<evidence type="ECO:0000256" key="7">
    <source>
        <dbReference type="PROSITE-ProRule" id="PRU00042"/>
    </source>
</evidence>
<evidence type="ECO:0000313" key="12">
    <source>
        <dbReference type="Proteomes" id="UP001610563"/>
    </source>
</evidence>
<dbReference type="Pfam" id="PF00096">
    <property type="entry name" value="zf-C2H2"/>
    <property type="match status" value="2"/>
</dbReference>
<dbReference type="PROSITE" id="PS00028">
    <property type="entry name" value="ZINC_FINGER_C2H2_1"/>
    <property type="match status" value="1"/>
</dbReference>
<name>A0ABR4G6F8_9EURO</name>
<sequence>MSAPVEGTLTCEFCTRQFSRREHLTRHLSSHVNQRRHQCGSCGKAFNRGDLLTRHKRISCATVTRGKRKEPQTRIRGACDGCAAAKVRCSPPLPCTRCIRKGISCAKTGAQRLADPPGIGDAFIDSQSLLNRSAPVYGQLETSANTEDSSMRQCSPSLPTPLLSVDSGRFHKIREGYVPMFDWSFQLCAPPQGLSMDFLDLLAFPGAGHQLDFDQMPESHSGATGQLDAHALATESLEQGGHPMSNKLPDPSDSLHTYGGSGMVQPNLWERSRPKGSTGDANKAVRGGDRSPEGQKSVINLLSLDDILAMEDQGHVARVRQGQMMDVSGLIANAHCLEFLSCDSGVKDLLKNARVVNAFIQLYFEHYHSNLPLLHKATFNVSDTPPLLILAVAAIGSRFSKVPEAHTLSSVLGGTLRKAINIMVEENIHQTIEIPFAQAALLNQIQMAFDGSRHIALKAQFQRAMLITVCRGLNARMRREDLLQRQDHGPDASCHDEAVSKWLGRELCRRLTYTIWLVDCQFSLLANVPPMMSLDDLDHHLPCPETLWDLNVTALSRELDNSRSKISPTAPLNLIRFADRELGFGRTVPLKDALNPLKLGEIVQSKDLGLFSRLITLTAVFYQWYMATSINRYMLQNDVDQLGQHRSLDWRFRDDYGVVVTGHEPTPSKPLVPAVNRAQWTRTASETINTICSNITAYLESDVSQLMKLYHHISILLIVPLQPMCEYIGWMATKQSTTAARESLCAWLRADIQNARRAVLHAMTLFCLIRRRNSAAHSESHHLFIALLTIWTFFSLDPVARAADGVGDFEPSATSDEAWFSSCCCIDWDGGVDAGEKERWIQATGHPRVRIAGVGNLEEPSGMHRILVETHRILLSDQVWGISQLFAGVLEGLVRRGSASG</sequence>
<dbReference type="CDD" id="cd12148">
    <property type="entry name" value="fungal_TF_MHR"/>
    <property type="match status" value="1"/>
</dbReference>
<keyword evidence="6" id="KW-0539">Nucleus</keyword>
<dbReference type="InterPro" id="IPR007219">
    <property type="entry name" value="XnlR_reg_dom"/>
</dbReference>
<dbReference type="PANTHER" id="PTHR47660">
    <property type="entry name" value="TRANSCRIPTION FACTOR WITH C2H2 AND ZN(2)-CYS(6) DNA BINDING DOMAIN (EUROFUNG)-RELATED-RELATED"/>
    <property type="match status" value="1"/>
</dbReference>
<evidence type="ECO:0000256" key="5">
    <source>
        <dbReference type="ARBA" id="ARBA00023163"/>
    </source>
</evidence>
<keyword evidence="1" id="KW-0479">Metal-binding</keyword>
<dbReference type="PROSITE" id="PS50048">
    <property type="entry name" value="ZN2_CY6_FUNGAL_2"/>
    <property type="match status" value="1"/>
</dbReference>
<evidence type="ECO:0000256" key="6">
    <source>
        <dbReference type="ARBA" id="ARBA00023242"/>
    </source>
</evidence>
<evidence type="ECO:0000256" key="8">
    <source>
        <dbReference type="SAM" id="MobiDB-lite"/>
    </source>
</evidence>
<evidence type="ECO:0000259" key="10">
    <source>
        <dbReference type="PROSITE" id="PS50157"/>
    </source>
</evidence>